<dbReference type="InterPro" id="IPR001810">
    <property type="entry name" value="F-box_dom"/>
</dbReference>
<keyword evidence="4" id="KW-1185">Reference proteome</keyword>
<dbReference type="eggNOG" id="KOG4341">
    <property type="taxonomic scope" value="Eukaryota"/>
</dbReference>
<dbReference type="Gene3D" id="3.80.10.10">
    <property type="entry name" value="Ribonuclease Inhibitor"/>
    <property type="match status" value="2"/>
</dbReference>
<reference evidence="4" key="1">
    <citation type="journal article" date="2011" name="Genome Biol.">
        <title>Comparative genomics of the social amoebae Dictyostelium discoideum and Dictyostelium purpureum.</title>
        <authorList>
            <consortium name="US DOE Joint Genome Institute (JGI-PGF)"/>
            <person name="Sucgang R."/>
            <person name="Kuo A."/>
            <person name="Tian X."/>
            <person name="Salerno W."/>
            <person name="Parikh A."/>
            <person name="Feasley C.L."/>
            <person name="Dalin E."/>
            <person name="Tu H."/>
            <person name="Huang E."/>
            <person name="Barry K."/>
            <person name="Lindquist E."/>
            <person name="Shapiro H."/>
            <person name="Bruce D."/>
            <person name="Schmutz J."/>
            <person name="Salamov A."/>
            <person name="Fey P."/>
            <person name="Gaudet P."/>
            <person name="Anjard C."/>
            <person name="Babu M.M."/>
            <person name="Basu S."/>
            <person name="Bushmanova Y."/>
            <person name="van der Wel H."/>
            <person name="Katoh-Kurasawa M."/>
            <person name="Dinh C."/>
            <person name="Coutinho P.M."/>
            <person name="Saito T."/>
            <person name="Elias M."/>
            <person name="Schaap P."/>
            <person name="Kay R.R."/>
            <person name="Henrissat B."/>
            <person name="Eichinger L."/>
            <person name="Rivero F."/>
            <person name="Putnam N.H."/>
            <person name="West C.M."/>
            <person name="Loomis W.F."/>
            <person name="Chisholm R.L."/>
            <person name="Shaulsky G."/>
            <person name="Strassmann J.E."/>
            <person name="Queller D.C."/>
            <person name="Kuspa A."/>
            <person name="Grigoriev I.V."/>
        </authorList>
    </citation>
    <scope>NUCLEOTIDE SEQUENCE [LARGE SCALE GENOMIC DNA]</scope>
    <source>
        <strain evidence="4">QSDP1</strain>
    </source>
</reference>
<dbReference type="Gene3D" id="1.20.1280.50">
    <property type="match status" value="1"/>
</dbReference>
<dbReference type="VEuPathDB" id="AmoebaDB:DICPUDRAFT_96758"/>
<evidence type="ECO:0000256" key="1">
    <source>
        <dbReference type="SAM" id="MobiDB-lite"/>
    </source>
</evidence>
<feature type="domain" description="F-box" evidence="2">
    <location>
        <begin position="165"/>
        <end position="201"/>
    </location>
</feature>
<dbReference type="PANTHER" id="PTHR31639">
    <property type="entry name" value="F-BOX PROTEIN-LIKE"/>
    <property type="match status" value="1"/>
</dbReference>
<protein>
    <recommendedName>
        <fullName evidence="2">F-box domain-containing protein</fullName>
    </recommendedName>
</protein>
<dbReference type="STRING" id="5786.F0ZAY9"/>
<dbReference type="PANTHER" id="PTHR31639:SF162">
    <property type="entry name" value="OS09G0454300 PROTEIN"/>
    <property type="match status" value="1"/>
</dbReference>
<dbReference type="CDD" id="cd09917">
    <property type="entry name" value="F-box_SF"/>
    <property type="match status" value="1"/>
</dbReference>
<dbReference type="GeneID" id="10506365"/>
<gene>
    <name evidence="3" type="ORF">DICPUDRAFT_96758</name>
</gene>
<dbReference type="FunFam" id="3.80.10.10:FF:002769">
    <property type="entry name" value="Uncharacterized protein"/>
    <property type="match status" value="1"/>
</dbReference>
<proteinExistence type="predicted"/>
<dbReference type="Pfam" id="PF12937">
    <property type="entry name" value="F-box-like"/>
    <property type="match status" value="1"/>
</dbReference>
<dbReference type="InterPro" id="IPR032675">
    <property type="entry name" value="LRR_dom_sf"/>
</dbReference>
<dbReference type="InParanoid" id="F0ZAY9"/>
<dbReference type="OMA" id="TEHWIDI"/>
<dbReference type="EMBL" id="GL870967">
    <property type="protein sequence ID" value="EGC38912.1"/>
    <property type="molecule type" value="Genomic_DNA"/>
</dbReference>
<dbReference type="SUPFAM" id="SSF81383">
    <property type="entry name" value="F-box domain"/>
    <property type="match status" value="1"/>
</dbReference>
<name>F0ZAY9_DICPU</name>
<dbReference type="KEGG" id="dpp:DICPUDRAFT_96758"/>
<dbReference type="Proteomes" id="UP000001064">
    <property type="component" value="Unassembled WGS sequence"/>
</dbReference>
<dbReference type="OrthoDB" id="423607at2759"/>
<dbReference type="SUPFAM" id="SSF52047">
    <property type="entry name" value="RNI-like"/>
    <property type="match status" value="2"/>
</dbReference>
<evidence type="ECO:0000259" key="2">
    <source>
        <dbReference type="PROSITE" id="PS50181"/>
    </source>
</evidence>
<dbReference type="AlphaFoldDB" id="F0ZAY9"/>
<dbReference type="FunCoup" id="F0ZAY9">
    <property type="interactions" value="3"/>
</dbReference>
<feature type="compositionally biased region" description="Low complexity" evidence="1">
    <location>
        <begin position="120"/>
        <end position="146"/>
    </location>
</feature>
<feature type="compositionally biased region" description="Low complexity" evidence="1">
    <location>
        <begin position="57"/>
        <end position="83"/>
    </location>
</feature>
<dbReference type="InterPro" id="IPR036047">
    <property type="entry name" value="F-box-like_dom_sf"/>
</dbReference>
<organism evidence="3 4">
    <name type="scientific">Dictyostelium purpureum</name>
    <name type="common">Slime mold</name>
    <dbReference type="NCBI Taxonomy" id="5786"/>
    <lineage>
        <taxon>Eukaryota</taxon>
        <taxon>Amoebozoa</taxon>
        <taxon>Evosea</taxon>
        <taxon>Eumycetozoa</taxon>
        <taxon>Dictyostelia</taxon>
        <taxon>Dictyosteliales</taxon>
        <taxon>Dictyosteliaceae</taxon>
        <taxon>Dictyostelium</taxon>
    </lineage>
</organism>
<sequence>MDEENLTKLLQAFSNCNYIEFVKVFSVVHGFDATMEFCKNAFYHWSVNRVKFWGNNNSNNNNNNSNNNGNNTNGNSNTSTGSTLVDERPAKRQAIRTEWEDPNYQGFVFDYDTNFSPSTRSFNSSSDNHSSNSNNSINSINNNGNNVRRTSKGKRPMSYYRQRSITNIQDLPNEIKLLIFSFLKYSDILVISLVSKSWNEYSLRATTELTVENKRALVGDIVNRRIYKHSNYLKKIKSCHCKLFNNTSIRVIIDNCTNLNELQLIKCQYIVDSDIELVISRLPQLKRLALHSDVNFTSKTFDSLSRSKLEEIELGGFTRVPLDSFSKLSEIPTLKALDLNGITTRDAKELCRQISGCIHLKQLRLQVATESSMALLPFLGNLTLLSIAEWVLEDVVTTTTNQETQSIVTTISHNSSGSSFSFLQQCKKMENLEITGSTEFVLKDLSSLYSVADTLRVLEFDFQYSNELDDHQFKKVFSSLTKLERLFISKFNLSGECWEAFSKIPNLYNLSLCCIKMNNLWVNRGLEHLSNCKNLQKLSIINSTDQWIEINEKSFESLLKPTSSFINHLIELRLGGSRGGGWLLNENIFRTIGEFRSLQLLDLSNSRGINEHCFEYLSKCTELECLEGSIRAEENTFKSTIADWCGTGTLVNCPALRKVSIDIKLPHVFNSEIKNIENNRSFNLMAKISKDHDKI</sequence>
<dbReference type="PROSITE" id="PS50181">
    <property type="entry name" value="FBOX"/>
    <property type="match status" value="1"/>
</dbReference>
<feature type="region of interest" description="Disordered" evidence="1">
    <location>
        <begin position="120"/>
        <end position="158"/>
    </location>
</feature>
<evidence type="ECO:0000313" key="4">
    <source>
        <dbReference type="Proteomes" id="UP000001064"/>
    </source>
</evidence>
<dbReference type="RefSeq" id="XP_003284592.1">
    <property type="nucleotide sequence ID" value="XM_003284544.1"/>
</dbReference>
<evidence type="ECO:0000313" key="3">
    <source>
        <dbReference type="EMBL" id="EGC38912.1"/>
    </source>
</evidence>
<dbReference type="SMART" id="SM00256">
    <property type="entry name" value="FBOX"/>
    <property type="match status" value="1"/>
</dbReference>
<accession>F0ZAY9</accession>
<feature type="region of interest" description="Disordered" evidence="1">
    <location>
        <begin position="57"/>
        <end position="90"/>
    </location>
</feature>